<dbReference type="GO" id="GO:0022857">
    <property type="term" value="F:transmembrane transporter activity"/>
    <property type="evidence" value="ECO:0007669"/>
    <property type="project" value="InterPro"/>
</dbReference>
<feature type="transmembrane region" description="Helical" evidence="7">
    <location>
        <begin position="230"/>
        <end position="257"/>
    </location>
</feature>
<proteinExistence type="predicted"/>
<name>A0A507R727_MONPU</name>
<evidence type="ECO:0000256" key="7">
    <source>
        <dbReference type="SAM" id="Phobius"/>
    </source>
</evidence>
<organism evidence="9 10">
    <name type="scientific">Monascus purpureus</name>
    <name type="common">Red mold</name>
    <name type="synonym">Monascus anka</name>
    <dbReference type="NCBI Taxonomy" id="5098"/>
    <lineage>
        <taxon>Eukaryota</taxon>
        <taxon>Fungi</taxon>
        <taxon>Dikarya</taxon>
        <taxon>Ascomycota</taxon>
        <taxon>Pezizomycotina</taxon>
        <taxon>Eurotiomycetes</taxon>
        <taxon>Eurotiomycetidae</taxon>
        <taxon>Eurotiales</taxon>
        <taxon>Aspergillaceae</taxon>
        <taxon>Monascus</taxon>
    </lineage>
</organism>
<dbReference type="Gene3D" id="1.20.1250.20">
    <property type="entry name" value="MFS general substrate transporter like domains"/>
    <property type="match status" value="1"/>
</dbReference>
<dbReference type="EMBL" id="VIFY01000003">
    <property type="protein sequence ID" value="TQB77198.1"/>
    <property type="molecule type" value="Genomic_DNA"/>
</dbReference>
<dbReference type="GO" id="GO:0005886">
    <property type="term" value="C:plasma membrane"/>
    <property type="evidence" value="ECO:0007669"/>
    <property type="project" value="TreeGrafter"/>
</dbReference>
<feature type="transmembrane region" description="Helical" evidence="7">
    <location>
        <begin position="189"/>
        <end position="210"/>
    </location>
</feature>
<keyword evidence="4 7" id="KW-1133">Transmembrane helix</keyword>
<dbReference type="InterPro" id="IPR010573">
    <property type="entry name" value="MFS_Str1/Tri12-like"/>
</dbReference>
<reference evidence="9 10" key="1">
    <citation type="submission" date="2019-06" db="EMBL/GenBank/DDBJ databases">
        <title>Wine fermentation using esterase from Monascus purpureus.</title>
        <authorList>
            <person name="Geng C."/>
            <person name="Zhang Y."/>
        </authorList>
    </citation>
    <scope>NUCLEOTIDE SEQUENCE [LARGE SCALE GENOMIC DNA]</scope>
    <source>
        <strain evidence="9">HQ1</strain>
    </source>
</reference>
<gene>
    <name evidence="9" type="ORF">MPDQ_004598</name>
</gene>
<feature type="transmembrane region" description="Helical" evidence="7">
    <location>
        <begin position="56"/>
        <end position="76"/>
    </location>
</feature>
<comment type="subcellular location">
    <subcellularLocation>
        <location evidence="1">Membrane</location>
        <topology evidence="1">Multi-pass membrane protein</topology>
    </subcellularLocation>
</comment>
<feature type="transmembrane region" description="Helical" evidence="7">
    <location>
        <begin position="124"/>
        <end position="143"/>
    </location>
</feature>
<protein>
    <recommendedName>
        <fullName evidence="8">Major facilitator superfamily (MFS) profile domain-containing protein</fullName>
    </recommendedName>
</protein>
<evidence type="ECO:0000256" key="3">
    <source>
        <dbReference type="ARBA" id="ARBA00022692"/>
    </source>
</evidence>
<evidence type="ECO:0000256" key="6">
    <source>
        <dbReference type="SAM" id="MobiDB-lite"/>
    </source>
</evidence>
<dbReference type="SUPFAM" id="SSF103473">
    <property type="entry name" value="MFS general substrate transporter"/>
    <property type="match status" value="1"/>
</dbReference>
<accession>A0A507R727</accession>
<keyword evidence="10" id="KW-1185">Reference proteome</keyword>
<dbReference type="Proteomes" id="UP000319663">
    <property type="component" value="Unassembled WGS sequence"/>
</dbReference>
<dbReference type="PANTHER" id="PTHR23501">
    <property type="entry name" value="MAJOR FACILITATOR SUPERFAMILY"/>
    <property type="match status" value="1"/>
</dbReference>
<feature type="transmembrane region" description="Helical" evidence="7">
    <location>
        <begin position="149"/>
        <end position="168"/>
    </location>
</feature>
<keyword evidence="2" id="KW-0813">Transport</keyword>
<dbReference type="OrthoDB" id="4161376at2759"/>
<evidence type="ECO:0000256" key="1">
    <source>
        <dbReference type="ARBA" id="ARBA00004141"/>
    </source>
</evidence>
<sequence>MSENPEKPKDHAGSIPSDSFPEHLEHKSEVPSPPPANKYGDPRHAEPKFSYFDGQFIGIFFVDLLPMTWAWPTILFAQTISTVLFCRMSDLIGRRYIFLFGNLVAFVGFLATGRVKEPATPTGLSALIGIGPGIQILASFLNLTELVPIRHRFVVSGACMSCFAPLLAMRPAIAEAFYKNTGDTWRWCYSFNAILSFVALVLAVLFYFSPTFDQLHEGLPVIDEPKKKNWVGLVALTAFISILQFVLMWGIIIYRFLTLSISAKMNHAD</sequence>
<keyword evidence="5 7" id="KW-0472">Membrane</keyword>
<feature type="compositionally biased region" description="Basic and acidic residues" evidence="6">
    <location>
        <begin position="20"/>
        <end position="29"/>
    </location>
</feature>
<dbReference type="PANTHER" id="PTHR23501:SF109">
    <property type="entry name" value="MAJOR FACILITATOR SUPERFAMILY (MFS) PROFILE DOMAIN-CONTAINING PROTEIN-RELATED"/>
    <property type="match status" value="1"/>
</dbReference>
<evidence type="ECO:0000256" key="4">
    <source>
        <dbReference type="ARBA" id="ARBA00022989"/>
    </source>
</evidence>
<dbReference type="AlphaFoldDB" id="A0A507R727"/>
<feature type="domain" description="Major facilitator superfamily (MFS) profile" evidence="8">
    <location>
        <begin position="1"/>
        <end position="269"/>
    </location>
</feature>
<evidence type="ECO:0000313" key="10">
    <source>
        <dbReference type="Proteomes" id="UP000319663"/>
    </source>
</evidence>
<dbReference type="PROSITE" id="PS50850">
    <property type="entry name" value="MFS"/>
    <property type="match status" value="1"/>
</dbReference>
<evidence type="ECO:0000256" key="5">
    <source>
        <dbReference type="ARBA" id="ARBA00023136"/>
    </source>
</evidence>
<feature type="region of interest" description="Disordered" evidence="6">
    <location>
        <begin position="1"/>
        <end position="39"/>
    </location>
</feature>
<keyword evidence="3 7" id="KW-0812">Transmembrane</keyword>
<evidence type="ECO:0000313" key="9">
    <source>
        <dbReference type="EMBL" id="TQB77198.1"/>
    </source>
</evidence>
<feature type="transmembrane region" description="Helical" evidence="7">
    <location>
        <begin position="96"/>
        <end position="112"/>
    </location>
</feature>
<comment type="caution">
    <text evidence="9">The sequence shown here is derived from an EMBL/GenBank/DDBJ whole genome shotgun (WGS) entry which is preliminary data.</text>
</comment>
<evidence type="ECO:0000259" key="8">
    <source>
        <dbReference type="PROSITE" id="PS50850"/>
    </source>
</evidence>
<dbReference type="InterPro" id="IPR020846">
    <property type="entry name" value="MFS_dom"/>
</dbReference>
<dbReference type="Pfam" id="PF06609">
    <property type="entry name" value="TRI12"/>
    <property type="match status" value="1"/>
</dbReference>
<dbReference type="InterPro" id="IPR036259">
    <property type="entry name" value="MFS_trans_sf"/>
</dbReference>
<evidence type="ECO:0000256" key="2">
    <source>
        <dbReference type="ARBA" id="ARBA00022448"/>
    </source>
</evidence>
<feature type="compositionally biased region" description="Basic and acidic residues" evidence="6">
    <location>
        <begin position="1"/>
        <end position="12"/>
    </location>
</feature>